<protein>
    <submittedName>
        <fullName evidence="3">Type IV pilus assembly protein PilO</fullName>
    </submittedName>
</protein>
<dbReference type="InterPro" id="IPR007445">
    <property type="entry name" value="PilO"/>
</dbReference>
<dbReference type="PANTHER" id="PTHR39555">
    <property type="entry name" value="FIMBRIAL ASSEMBLY PROTEIN PILO-LIKE PROTEIN-RELATED"/>
    <property type="match status" value="1"/>
</dbReference>
<comment type="caution">
    <text evidence="3">The sequence shown here is derived from an EMBL/GenBank/DDBJ whole genome shotgun (WGS) entry which is preliminary data.</text>
</comment>
<evidence type="ECO:0000313" key="4">
    <source>
        <dbReference type="Proteomes" id="UP001205843"/>
    </source>
</evidence>
<dbReference type="Gene3D" id="1.10.287.540">
    <property type="entry name" value="Helix hairpin bin"/>
    <property type="match status" value="1"/>
</dbReference>
<dbReference type="GO" id="GO:0043683">
    <property type="term" value="P:type IV pilus assembly"/>
    <property type="evidence" value="ECO:0007669"/>
    <property type="project" value="InterPro"/>
</dbReference>
<name>A0AAE3KDI2_9GAMM</name>
<keyword evidence="4" id="KW-1185">Reference proteome</keyword>
<sequence length="199" mass="22469">MAIGNINLNELDLNDAGNWPIAVKAIVAVVILALIVAGGWHFFWKDLQSQLARVEAQETQLRTQFETRQRRAANLDAYEALLADMREELSDRLRQLPSRGEIPQLLADVSQAGLGAGLDFELFRPGSIQQQEFYAQRPIQIEVRGNYHQFGRFISEVANMPRIVTLHDVNISRSGSGERLAMRATARTYWYLDDDEGGQ</sequence>
<proteinExistence type="predicted"/>
<dbReference type="EMBL" id="JALJXV010000011">
    <property type="protein sequence ID" value="MCP1676879.1"/>
    <property type="molecule type" value="Genomic_DNA"/>
</dbReference>
<dbReference type="PIRSF" id="PIRSF016482">
    <property type="entry name" value="PilO"/>
    <property type="match status" value="1"/>
</dbReference>
<feature type="coiled-coil region" evidence="1">
    <location>
        <begin position="68"/>
        <end position="95"/>
    </location>
</feature>
<dbReference type="GO" id="GO:0043107">
    <property type="term" value="P:type IV pilus-dependent motility"/>
    <property type="evidence" value="ECO:0007669"/>
    <property type="project" value="InterPro"/>
</dbReference>
<dbReference type="InterPro" id="IPR014717">
    <property type="entry name" value="Transl_elong_EF1B/ribsomal_bS6"/>
</dbReference>
<reference evidence="3" key="1">
    <citation type="submission" date="2022-03" db="EMBL/GenBank/DDBJ databases">
        <title>Genomic Encyclopedia of Type Strains, Phase III (KMG-III): the genomes of soil and plant-associated and newly described type strains.</title>
        <authorList>
            <person name="Whitman W."/>
        </authorList>
    </citation>
    <scope>NUCLEOTIDE SEQUENCE</scope>
    <source>
        <strain evidence="3">ANL 6-2</strain>
    </source>
</reference>
<evidence type="ECO:0000256" key="2">
    <source>
        <dbReference type="SAM" id="Phobius"/>
    </source>
</evidence>
<keyword evidence="2" id="KW-0472">Membrane</keyword>
<keyword evidence="2" id="KW-1133">Transmembrane helix</keyword>
<evidence type="ECO:0000256" key="1">
    <source>
        <dbReference type="SAM" id="Coils"/>
    </source>
</evidence>
<keyword evidence="1" id="KW-0175">Coiled coil</keyword>
<dbReference type="RefSeq" id="WP_253484212.1">
    <property type="nucleotide sequence ID" value="NZ_JALJXV010000011.1"/>
</dbReference>
<accession>A0AAE3KDI2</accession>
<dbReference type="Pfam" id="PF04350">
    <property type="entry name" value="PilO"/>
    <property type="match status" value="1"/>
</dbReference>
<keyword evidence="2" id="KW-0812">Transmembrane</keyword>
<organism evidence="3 4">
    <name type="scientific">Natronocella acetinitrilica</name>
    <dbReference type="NCBI Taxonomy" id="414046"/>
    <lineage>
        <taxon>Bacteria</taxon>
        <taxon>Pseudomonadati</taxon>
        <taxon>Pseudomonadota</taxon>
        <taxon>Gammaproteobacteria</taxon>
        <taxon>Chromatiales</taxon>
        <taxon>Ectothiorhodospiraceae</taxon>
        <taxon>Natronocella</taxon>
    </lineage>
</organism>
<evidence type="ECO:0000313" key="3">
    <source>
        <dbReference type="EMBL" id="MCP1676879.1"/>
    </source>
</evidence>
<dbReference type="Gene3D" id="3.30.70.60">
    <property type="match status" value="1"/>
</dbReference>
<feature type="transmembrane region" description="Helical" evidence="2">
    <location>
        <begin position="21"/>
        <end position="43"/>
    </location>
</feature>
<dbReference type="Proteomes" id="UP001205843">
    <property type="component" value="Unassembled WGS sequence"/>
</dbReference>
<dbReference type="AlphaFoldDB" id="A0AAE3KDI2"/>
<dbReference type="PANTHER" id="PTHR39555:SF1">
    <property type="entry name" value="TYPE IV PILUS INNER MEMBRANE COMPONENT PILO"/>
    <property type="match status" value="1"/>
</dbReference>
<gene>
    <name evidence="3" type="ORF">J2T57_004052</name>
</gene>